<evidence type="ECO:0000313" key="2">
    <source>
        <dbReference type="EMBL" id="MDC8755459.1"/>
    </source>
</evidence>
<evidence type="ECO:0000313" key="3">
    <source>
        <dbReference type="Proteomes" id="UP001216558"/>
    </source>
</evidence>
<protein>
    <submittedName>
        <fullName evidence="2">Uncharacterized protein</fullName>
    </submittedName>
</protein>
<keyword evidence="3" id="KW-1185">Reference proteome</keyword>
<proteinExistence type="predicted"/>
<sequence length="144" mass="15398">MRPASITLFDRLFLGAIVIGILNTALSFESVMAQLKADPAVAELGMATPGFLIGSAAFGYAISLLLWFFISRKASSIAKWILTVLTVIGALMIPFSIATTPLVESLIVVAITALQLVAIWCLFRPDAKAWFAHGPKGMDPAAFE</sequence>
<evidence type="ECO:0000256" key="1">
    <source>
        <dbReference type="SAM" id="Phobius"/>
    </source>
</evidence>
<organism evidence="2 3">
    <name type="scientific">Erythrobacter fulvus</name>
    <dbReference type="NCBI Taxonomy" id="2987523"/>
    <lineage>
        <taxon>Bacteria</taxon>
        <taxon>Pseudomonadati</taxon>
        <taxon>Pseudomonadota</taxon>
        <taxon>Alphaproteobacteria</taxon>
        <taxon>Sphingomonadales</taxon>
        <taxon>Erythrobacteraceae</taxon>
        <taxon>Erythrobacter/Porphyrobacter group</taxon>
        <taxon>Erythrobacter</taxon>
    </lineage>
</organism>
<dbReference type="EMBL" id="JAQQXQ010000010">
    <property type="protein sequence ID" value="MDC8755459.1"/>
    <property type="molecule type" value="Genomic_DNA"/>
</dbReference>
<reference evidence="2 3" key="1">
    <citation type="submission" date="2022-10" db="EMBL/GenBank/DDBJ databases">
        <title>Erythrobacter sp. sf7 Genome sequencing.</title>
        <authorList>
            <person name="Park S."/>
        </authorList>
    </citation>
    <scope>NUCLEOTIDE SEQUENCE [LARGE SCALE GENOMIC DNA]</scope>
    <source>
        <strain evidence="3">sf7</strain>
    </source>
</reference>
<keyword evidence="1" id="KW-0472">Membrane</keyword>
<comment type="caution">
    <text evidence="2">The sequence shown here is derived from an EMBL/GenBank/DDBJ whole genome shotgun (WGS) entry which is preliminary data.</text>
</comment>
<gene>
    <name evidence="2" type="ORF">OIK40_12490</name>
</gene>
<feature type="transmembrane region" description="Helical" evidence="1">
    <location>
        <begin position="77"/>
        <end position="97"/>
    </location>
</feature>
<keyword evidence="1" id="KW-1133">Transmembrane helix</keyword>
<keyword evidence="1" id="KW-0812">Transmembrane</keyword>
<feature type="transmembrane region" description="Helical" evidence="1">
    <location>
        <begin position="103"/>
        <end position="123"/>
    </location>
</feature>
<accession>A0ABT5JSE5</accession>
<name>A0ABT5JSE5_9SPHN</name>
<dbReference type="Proteomes" id="UP001216558">
    <property type="component" value="Unassembled WGS sequence"/>
</dbReference>
<feature type="transmembrane region" description="Helical" evidence="1">
    <location>
        <begin position="51"/>
        <end position="70"/>
    </location>
</feature>
<dbReference type="RefSeq" id="WP_273678673.1">
    <property type="nucleotide sequence ID" value="NZ_JAQQXQ010000010.1"/>
</dbReference>